<dbReference type="EMBL" id="JACGWV010000001">
    <property type="protein sequence ID" value="MBA8809248.1"/>
    <property type="molecule type" value="Genomic_DNA"/>
</dbReference>
<feature type="region of interest" description="Disordered" evidence="1">
    <location>
        <begin position="33"/>
        <end position="54"/>
    </location>
</feature>
<reference evidence="2 3" key="1">
    <citation type="submission" date="2020-07" db="EMBL/GenBank/DDBJ databases">
        <title>Sequencing the genomes of 1000 actinobacteria strains.</title>
        <authorList>
            <person name="Klenk H.-P."/>
        </authorList>
    </citation>
    <scope>NUCLEOTIDE SEQUENCE [LARGE SCALE GENOMIC DNA]</scope>
    <source>
        <strain evidence="2 3">DSM 44121</strain>
    </source>
</reference>
<sequence>MTTPSTLHESLHEPGFWAQYTYAYADGPGADRLGELEDWLDDDEDEEDDDDDSSFDVAFEVGAGHHVVLSIDVWADSYSLGVTVPGAGADSDADPDSDEPAELGWDDLAHWHPHALRWSELDLITRAIAAKNPGQWPPGAALALLCRFAAVFDDDDVDGAVAAVEEAYAGLRPESWEGYWPRGTDWLERADFRGKGVTWQSDEAGNRWVAERDADAEPFYSTRLAPDPEADDGFPHDQLRAVLDAAAVTVGEQAEPGSN</sequence>
<protein>
    <submittedName>
        <fullName evidence="2">Uncharacterized protein</fullName>
    </submittedName>
</protein>
<name>A0A7W3PEU7_9MICO</name>
<organism evidence="2 3">
    <name type="scientific">Promicromonospora sukumoe</name>
    <dbReference type="NCBI Taxonomy" id="88382"/>
    <lineage>
        <taxon>Bacteria</taxon>
        <taxon>Bacillati</taxon>
        <taxon>Actinomycetota</taxon>
        <taxon>Actinomycetes</taxon>
        <taxon>Micrococcales</taxon>
        <taxon>Promicromonosporaceae</taxon>
        <taxon>Promicromonospora</taxon>
    </lineage>
</organism>
<dbReference type="AlphaFoldDB" id="A0A7W3PEU7"/>
<evidence type="ECO:0000313" key="3">
    <source>
        <dbReference type="Proteomes" id="UP000540568"/>
    </source>
</evidence>
<accession>A0A7W3PEU7</accession>
<proteinExistence type="predicted"/>
<evidence type="ECO:0000313" key="2">
    <source>
        <dbReference type="EMBL" id="MBA8809248.1"/>
    </source>
</evidence>
<dbReference type="RefSeq" id="WP_182617986.1">
    <property type="nucleotide sequence ID" value="NZ_BAAATF010000003.1"/>
</dbReference>
<dbReference type="Proteomes" id="UP000540568">
    <property type="component" value="Unassembled WGS sequence"/>
</dbReference>
<gene>
    <name evidence="2" type="ORF">FHX71_003190</name>
</gene>
<comment type="caution">
    <text evidence="2">The sequence shown here is derived from an EMBL/GenBank/DDBJ whole genome shotgun (WGS) entry which is preliminary data.</text>
</comment>
<evidence type="ECO:0000256" key="1">
    <source>
        <dbReference type="SAM" id="MobiDB-lite"/>
    </source>
</evidence>
<keyword evidence="3" id="KW-1185">Reference proteome</keyword>
<feature type="compositionally biased region" description="Acidic residues" evidence="1">
    <location>
        <begin position="36"/>
        <end position="54"/>
    </location>
</feature>